<evidence type="ECO:0000313" key="3">
    <source>
        <dbReference type="Proteomes" id="UP000799428"/>
    </source>
</evidence>
<dbReference type="AlphaFoldDB" id="A0A6G1KGY7"/>
<dbReference type="GO" id="GO:0006606">
    <property type="term" value="P:protein import into nucleus"/>
    <property type="evidence" value="ECO:0007669"/>
    <property type="project" value="TreeGrafter"/>
</dbReference>
<dbReference type="EMBL" id="MU005767">
    <property type="protein sequence ID" value="KAF2711671.1"/>
    <property type="molecule type" value="Genomic_DNA"/>
</dbReference>
<dbReference type="GO" id="GO:0005634">
    <property type="term" value="C:nucleus"/>
    <property type="evidence" value="ECO:0007669"/>
    <property type="project" value="TreeGrafter"/>
</dbReference>
<organism evidence="2 3">
    <name type="scientific">Pleomassaria siparia CBS 279.74</name>
    <dbReference type="NCBI Taxonomy" id="1314801"/>
    <lineage>
        <taxon>Eukaryota</taxon>
        <taxon>Fungi</taxon>
        <taxon>Dikarya</taxon>
        <taxon>Ascomycota</taxon>
        <taxon>Pezizomycotina</taxon>
        <taxon>Dothideomycetes</taxon>
        <taxon>Pleosporomycetidae</taxon>
        <taxon>Pleosporales</taxon>
        <taxon>Pleomassariaceae</taxon>
        <taxon>Pleomassaria</taxon>
    </lineage>
</organism>
<dbReference type="GO" id="GO:0031267">
    <property type="term" value="F:small GTPase binding"/>
    <property type="evidence" value="ECO:0007669"/>
    <property type="project" value="TreeGrafter"/>
</dbReference>
<accession>A0A6G1KGY7</accession>
<gene>
    <name evidence="2" type="ORF">K504DRAFT_373862</name>
</gene>
<feature type="region of interest" description="Disordered" evidence="1">
    <location>
        <begin position="504"/>
        <end position="526"/>
    </location>
</feature>
<feature type="compositionally biased region" description="Basic residues" evidence="1">
    <location>
        <begin position="197"/>
        <end position="207"/>
    </location>
</feature>
<evidence type="ECO:0000256" key="1">
    <source>
        <dbReference type="SAM" id="MobiDB-lite"/>
    </source>
</evidence>
<dbReference type="PANTHER" id="PTHR15837:SF5">
    <property type="entry name" value="NYN DOMAIN-CONTAINING PROTEIN"/>
    <property type="match status" value="1"/>
</dbReference>
<feature type="compositionally biased region" description="Polar residues" evidence="1">
    <location>
        <begin position="170"/>
        <end position="184"/>
    </location>
</feature>
<dbReference type="CDD" id="cd18724">
    <property type="entry name" value="PIN_LabA-like"/>
    <property type="match status" value="1"/>
</dbReference>
<dbReference type="OrthoDB" id="5590473at2759"/>
<dbReference type="PANTHER" id="PTHR15837">
    <property type="entry name" value="RAN GUANINE NUCLEOTIDE RELEASE FACTOR"/>
    <property type="match status" value="1"/>
</dbReference>
<dbReference type="Proteomes" id="UP000799428">
    <property type="component" value="Unassembled WGS sequence"/>
</dbReference>
<feature type="region of interest" description="Disordered" evidence="1">
    <location>
        <begin position="128"/>
        <end position="238"/>
    </location>
</feature>
<dbReference type="GO" id="GO:0005085">
    <property type="term" value="F:guanyl-nucleotide exchange factor activity"/>
    <property type="evidence" value="ECO:0007669"/>
    <property type="project" value="TreeGrafter"/>
</dbReference>
<feature type="compositionally biased region" description="Basic and acidic residues" evidence="1">
    <location>
        <begin position="136"/>
        <end position="160"/>
    </location>
</feature>
<protein>
    <recommendedName>
        <fullName evidence="4">NYN domain-containing protein</fullName>
    </recommendedName>
</protein>
<proteinExistence type="predicted"/>
<dbReference type="InterPro" id="IPR007681">
    <property type="entry name" value="Mog1"/>
</dbReference>
<sequence length="625" mass="69804">MPFQLLDDTGWDFSSALYAIIDSHSQDIDSSIPPRTKTAAPLSNDSKLRYAGSSNLGNFSRLWEELDLADDVPLPELTSSEPDSEEQTDSDNAFLSATELDYVVVVAEEESLDDVAFDPLFAGLNKKQRYKARKRAEKERRENAILAQKDEQSKKDREARLAASLKNDPNHTSTPVNREQSRSNVGAKMRPITSPLKKSKAEKKGKKAIKEPSVQPFTYDDFEIPTSNPRPTPSPTDTTTIGPACTPLPKPPLEALNPSSSPAKTKVQYNTVGIPIQHQSQYSFPQLDGHGYTQPLVSTPTSVGLVPRTVTPVMYVQVASQMVPQMVPFPTTPRPTAGQQMAPPITPSRQPKVLNVRPRVERHIQLLQQLMSEFPQDVPSLISPMQLINEKTSTEGIHVFVDASNILIGFKDALRRYNVRGYEMSFDSLVLLMERRRPVAKRVYAGSRREAAPLPHVTRLVEISKAIGYENHVNEQVLVTREDSDKKRFFRAVKKMGWIKAAQLHSGSGDSDPETDPIPTTPSQPRWVEQGVDEILHLKMCQSIIDTEIPSTMVLATGDGAEAEHSDGFLAQVERALKKGWKVELVSWKLQTNGGYKNNKFRTKWGDQFKIFHLDGFIDSLIDTE</sequence>
<dbReference type="Gene3D" id="3.40.50.1010">
    <property type="entry name" value="5'-nuclease"/>
    <property type="match status" value="1"/>
</dbReference>
<evidence type="ECO:0000313" key="2">
    <source>
        <dbReference type="EMBL" id="KAF2711671.1"/>
    </source>
</evidence>
<name>A0A6G1KGY7_9PLEO</name>
<evidence type="ECO:0008006" key="4">
    <source>
        <dbReference type="Google" id="ProtNLM"/>
    </source>
</evidence>
<keyword evidence="3" id="KW-1185">Reference proteome</keyword>
<reference evidence="2" key="1">
    <citation type="journal article" date="2020" name="Stud. Mycol.">
        <title>101 Dothideomycetes genomes: a test case for predicting lifestyles and emergence of pathogens.</title>
        <authorList>
            <person name="Haridas S."/>
            <person name="Albert R."/>
            <person name="Binder M."/>
            <person name="Bloem J."/>
            <person name="Labutti K."/>
            <person name="Salamov A."/>
            <person name="Andreopoulos B."/>
            <person name="Baker S."/>
            <person name="Barry K."/>
            <person name="Bills G."/>
            <person name="Bluhm B."/>
            <person name="Cannon C."/>
            <person name="Castanera R."/>
            <person name="Culley D."/>
            <person name="Daum C."/>
            <person name="Ezra D."/>
            <person name="Gonzalez J."/>
            <person name="Henrissat B."/>
            <person name="Kuo A."/>
            <person name="Liang C."/>
            <person name="Lipzen A."/>
            <person name="Lutzoni F."/>
            <person name="Magnuson J."/>
            <person name="Mondo S."/>
            <person name="Nolan M."/>
            <person name="Ohm R."/>
            <person name="Pangilinan J."/>
            <person name="Park H.-J."/>
            <person name="Ramirez L."/>
            <person name="Alfaro M."/>
            <person name="Sun H."/>
            <person name="Tritt A."/>
            <person name="Yoshinaga Y."/>
            <person name="Zwiers L.-H."/>
            <person name="Turgeon B."/>
            <person name="Goodwin S."/>
            <person name="Spatafora J."/>
            <person name="Crous P."/>
            <person name="Grigoriev I."/>
        </authorList>
    </citation>
    <scope>NUCLEOTIDE SEQUENCE</scope>
    <source>
        <strain evidence="2">CBS 279.74</strain>
    </source>
</reference>